<keyword evidence="3" id="KW-1185">Reference proteome</keyword>
<dbReference type="EMBL" id="LAVV01010443">
    <property type="protein sequence ID" value="KNZ49029.1"/>
    <property type="molecule type" value="Genomic_DNA"/>
</dbReference>
<sequence length="70" mass="7940">MSFKNNLNVQANQPPSNKTPAKLHPQFQMMLDAALSRQAAVYKNTMKQMAEEFTKFKMNTNASQNQPDGH</sequence>
<organism evidence="2 3">
    <name type="scientific">Puccinia sorghi</name>
    <dbReference type="NCBI Taxonomy" id="27349"/>
    <lineage>
        <taxon>Eukaryota</taxon>
        <taxon>Fungi</taxon>
        <taxon>Dikarya</taxon>
        <taxon>Basidiomycota</taxon>
        <taxon>Pucciniomycotina</taxon>
        <taxon>Pucciniomycetes</taxon>
        <taxon>Pucciniales</taxon>
        <taxon>Pucciniaceae</taxon>
        <taxon>Puccinia</taxon>
    </lineage>
</organism>
<reference evidence="2 3" key="1">
    <citation type="submission" date="2015-08" db="EMBL/GenBank/DDBJ databases">
        <title>Next Generation Sequencing and Analysis of the Genome of Puccinia sorghi L Schw, the Causal Agent of Maize Common Rust.</title>
        <authorList>
            <person name="Rochi L."/>
            <person name="Burguener G."/>
            <person name="Darino M."/>
            <person name="Turjanski A."/>
            <person name="Kreff E."/>
            <person name="Dieguez M.J."/>
            <person name="Sacco F."/>
        </authorList>
    </citation>
    <scope>NUCLEOTIDE SEQUENCE [LARGE SCALE GENOMIC DNA]</scope>
    <source>
        <strain evidence="2 3">RO10H11247</strain>
    </source>
</reference>
<proteinExistence type="predicted"/>
<name>A0A0L6UKH4_9BASI</name>
<accession>A0A0L6UKH4</accession>
<evidence type="ECO:0000256" key="1">
    <source>
        <dbReference type="SAM" id="MobiDB-lite"/>
    </source>
</evidence>
<feature type="region of interest" description="Disordered" evidence="1">
    <location>
        <begin position="1"/>
        <end position="22"/>
    </location>
</feature>
<comment type="caution">
    <text evidence="2">The sequence shown here is derived from an EMBL/GenBank/DDBJ whole genome shotgun (WGS) entry which is preliminary data.</text>
</comment>
<dbReference type="VEuPathDB" id="FungiDB:VP01_5250g2"/>
<feature type="compositionally biased region" description="Polar residues" evidence="1">
    <location>
        <begin position="1"/>
        <end position="19"/>
    </location>
</feature>
<dbReference type="Proteomes" id="UP000037035">
    <property type="component" value="Unassembled WGS sequence"/>
</dbReference>
<dbReference type="AlphaFoldDB" id="A0A0L6UKH4"/>
<evidence type="ECO:0000313" key="3">
    <source>
        <dbReference type="Proteomes" id="UP000037035"/>
    </source>
</evidence>
<gene>
    <name evidence="2" type="ORF">VP01_5250g2</name>
</gene>
<protein>
    <submittedName>
        <fullName evidence="2">Uncharacterized protein</fullName>
    </submittedName>
</protein>
<evidence type="ECO:0000313" key="2">
    <source>
        <dbReference type="EMBL" id="KNZ49029.1"/>
    </source>
</evidence>